<dbReference type="Proteomes" id="UP000887574">
    <property type="component" value="Unplaced"/>
</dbReference>
<dbReference type="WBParaSite" id="jg14999">
    <property type="protein sequence ID" value="jg14999"/>
    <property type="gene ID" value="jg14999"/>
</dbReference>
<evidence type="ECO:0000313" key="3">
    <source>
        <dbReference type="WBParaSite" id="jg14999"/>
    </source>
</evidence>
<organism evidence="2 3">
    <name type="scientific">Ditylenchus dipsaci</name>
    <dbReference type="NCBI Taxonomy" id="166011"/>
    <lineage>
        <taxon>Eukaryota</taxon>
        <taxon>Metazoa</taxon>
        <taxon>Ecdysozoa</taxon>
        <taxon>Nematoda</taxon>
        <taxon>Chromadorea</taxon>
        <taxon>Rhabditida</taxon>
        <taxon>Tylenchina</taxon>
        <taxon>Tylenchomorpha</taxon>
        <taxon>Sphaerularioidea</taxon>
        <taxon>Anguinidae</taxon>
        <taxon>Anguininae</taxon>
        <taxon>Ditylenchus</taxon>
    </lineage>
</organism>
<proteinExistence type="predicted"/>
<protein>
    <submittedName>
        <fullName evidence="3">Uncharacterized protein</fullName>
    </submittedName>
</protein>
<sequence>MQVACTSKFVGNVWWTSWRVPLACSLFTSINTRRRLCSCWQQQQQTRLLSTTTQCFIRNEVSGYRANGLARPQGLHQRKNQLNSDTVAPADETITSYGSVKDYPLLIYFDGSLQENQPALDHDQVLAITDTYSLRLLVSTAVAEAFKQDCAEIVKGVKEKCEAKIEVSDTIVPEGVVSITCPVATIEQCLCSLMPLITQQESDPTAKLRLLVHRALSAPDRPAVELYRHRLDCPQSAERVIHVVASKDCLANVVKMILDFVAENFPPLNKTQNAMLYDPSCLAKLPPRTASLYGGYEGQQDSDKRIVVKLTMPEWMSKSVDEENNHEITLNGTVHAVESVIYWIRKLLHKTAQGRLYLGTTRTQNLRRRNKDWWAENEYKINKLNDPLKNKDALLLESFAPMAQSSILLMLVNLMMTNLPNLHPLLPQLFPSRPSASKIVLIKKNPAPRPRTKAITPAKIVAASKLPNEKMLESECLNPLDKPIKKVGKRSPDEHLTKLATACLTDPQVLKKIALKQDCVGKVFLYSKTVSNDQPVIQIKVSKEATTLLRLENNEILRKIRKFSKLKLKIESDTSGSSLLTFRGPDKSVKNSIQRLLKNLKLSKFERRILELQKQKQPKEQENKKDKEGFSDAQHNDHHQQAVRLEDVHLDTTKLQMMQKLAGAKLLRLGTVPSTSAILCQCSCRLLSRTSPLHRKCSLSRLKALQAALARVNKKLASKKMCTVQFDASPPTQPSLLATIIEKLKVLLTWPSSPEKQLAIPSLQSLRDFPCPCSMKAKMARFNRTETPLKKPF</sequence>
<accession>A0A915D3I4</accession>
<evidence type="ECO:0000256" key="1">
    <source>
        <dbReference type="SAM" id="MobiDB-lite"/>
    </source>
</evidence>
<evidence type="ECO:0000313" key="2">
    <source>
        <dbReference type="Proteomes" id="UP000887574"/>
    </source>
</evidence>
<dbReference type="AlphaFoldDB" id="A0A915D3I4"/>
<reference evidence="3" key="1">
    <citation type="submission" date="2022-11" db="UniProtKB">
        <authorList>
            <consortium name="WormBaseParasite"/>
        </authorList>
    </citation>
    <scope>IDENTIFICATION</scope>
</reference>
<name>A0A915D3I4_9BILA</name>
<feature type="region of interest" description="Disordered" evidence="1">
    <location>
        <begin position="613"/>
        <end position="642"/>
    </location>
</feature>
<keyword evidence="2" id="KW-1185">Reference proteome</keyword>